<evidence type="ECO:0000256" key="2">
    <source>
        <dbReference type="ARBA" id="ARBA00023125"/>
    </source>
</evidence>
<dbReference type="InterPro" id="IPR000524">
    <property type="entry name" value="Tscrpt_reg_HTH_GntR"/>
</dbReference>
<keyword evidence="2" id="KW-0238">DNA-binding</keyword>
<keyword evidence="6" id="KW-1185">Reference proteome</keyword>
<dbReference type="Gene3D" id="1.20.120.530">
    <property type="entry name" value="GntR ligand-binding domain-like"/>
    <property type="match status" value="1"/>
</dbReference>
<protein>
    <submittedName>
        <fullName evidence="5">GntR family transcriptional regulator</fullName>
    </submittedName>
</protein>
<accession>A0AAE3A9W9</accession>
<sequence length="226" mass="25703">MSSTQGQKDGRDKYSLRGRVFQSIREDILSGRYEQNTELKEAAIGAELGVSRTPVREALRQLELEGLVTIIPNRGAYVNMITAKDVQDIYVIRSMLEGLCARWATQSITAEQLDSMEETLCLSEYHTSKKNYEKLYELDSLFHEQLYEAGGSRILNHILSDFHDYVKMVRKATISTSSRSVTSTEEHRAIFEAIKEKDPDKAEALAKEHVKHTIESIQAYGLEKIL</sequence>
<dbReference type="GO" id="GO:0003700">
    <property type="term" value="F:DNA-binding transcription factor activity"/>
    <property type="evidence" value="ECO:0007669"/>
    <property type="project" value="InterPro"/>
</dbReference>
<organism evidence="5 6">
    <name type="scientific">Hominiventricola filiformis</name>
    <dbReference type="NCBI Taxonomy" id="2885352"/>
    <lineage>
        <taxon>Bacteria</taxon>
        <taxon>Bacillati</taxon>
        <taxon>Bacillota</taxon>
        <taxon>Clostridia</taxon>
        <taxon>Lachnospirales</taxon>
        <taxon>Lachnospiraceae</taxon>
        <taxon>Hominiventricola</taxon>
    </lineage>
</organism>
<dbReference type="PRINTS" id="PR00035">
    <property type="entry name" value="HTHGNTR"/>
</dbReference>
<evidence type="ECO:0000256" key="1">
    <source>
        <dbReference type="ARBA" id="ARBA00023015"/>
    </source>
</evidence>
<name>A0AAE3A9W9_9FIRM</name>
<proteinExistence type="predicted"/>
<dbReference type="InterPro" id="IPR036390">
    <property type="entry name" value="WH_DNA-bd_sf"/>
</dbReference>
<reference evidence="5 6" key="1">
    <citation type="submission" date="2021-10" db="EMBL/GenBank/DDBJ databases">
        <title>Anaerobic single-cell dispensing facilitates the cultivation of human gut bacteria.</title>
        <authorList>
            <person name="Afrizal A."/>
        </authorList>
    </citation>
    <scope>NUCLEOTIDE SEQUENCE [LARGE SCALE GENOMIC DNA]</scope>
    <source>
        <strain evidence="5 6">CLA-AA-H276</strain>
    </source>
</reference>
<dbReference type="Pfam" id="PF07729">
    <property type="entry name" value="FCD"/>
    <property type="match status" value="1"/>
</dbReference>
<dbReference type="RefSeq" id="WP_308459312.1">
    <property type="nucleotide sequence ID" value="NZ_JAJEPS010000006.1"/>
</dbReference>
<feature type="domain" description="HTH gntR-type" evidence="4">
    <location>
        <begin position="14"/>
        <end position="81"/>
    </location>
</feature>
<dbReference type="SUPFAM" id="SSF48008">
    <property type="entry name" value="GntR ligand-binding domain-like"/>
    <property type="match status" value="1"/>
</dbReference>
<dbReference type="PROSITE" id="PS50949">
    <property type="entry name" value="HTH_GNTR"/>
    <property type="match status" value="1"/>
</dbReference>
<dbReference type="PANTHER" id="PTHR43537:SF24">
    <property type="entry name" value="GLUCONATE OPERON TRANSCRIPTIONAL REPRESSOR"/>
    <property type="match status" value="1"/>
</dbReference>
<dbReference type="SMART" id="SM00895">
    <property type="entry name" value="FCD"/>
    <property type="match status" value="1"/>
</dbReference>
<evidence type="ECO:0000259" key="4">
    <source>
        <dbReference type="PROSITE" id="PS50949"/>
    </source>
</evidence>
<dbReference type="InterPro" id="IPR008920">
    <property type="entry name" value="TF_FadR/GntR_C"/>
</dbReference>
<evidence type="ECO:0000313" key="5">
    <source>
        <dbReference type="EMBL" id="MCC2126176.1"/>
    </source>
</evidence>
<dbReference type="SMART" id="SM00345">
    <property type="entry name" value="HTH_GNTR"/>
    <property type="match status" value="1"/>
</dbReference>
<keyword evidence="3" id="KW-0804">Transcription</keyword>
<gene>
    <name evidence="5" type="ORF">LKD36_08285</name>
</gene>
<keyword evidence="1" id="KW-0805">Transcription regulation</keyword>
<dbReference type="InterPro" id="IPR036388">
    <property type="entry name" value="WH-like_DNA-bd_sf"/>
</dbReference>
<evidence type="ECO:0000256" key="3">
    <source>
        <dbReference type="ARBA" id="ARBA00023163"/>
    </source>
</evidence>
<dbReference type="GO" id="GO:0003677">
    <property type="term" value="F:DNA binding"/>
    <property type="evidence" value="ECO:0007669"/>
    <property type="project" value="UniProtKB-KW"/>
</dbReference>
<dbReference type="EMBL" id="JAJEPS010000006">
    <property type="protein sequence ID" value="MCC2126176.1"/>
    <property type="molecule type" value="Genomic_DNA"/>
</dbReference>
<evidence type="ECO:0000313" key="6">
    <source>
        <dbReference type="Proteomes" id="UP001198220"/>
    </source>
</evidence>
<dbReference type="Proteomes" id="UP001198220">
    <property type="component" value="Unassembled WGS sequence"/>
</dbReference>
<dbReference type="InterPro" id="IPR011711">
    <property type="entry name" value="GntR_C"/>
</dbReference>
<dbReference type="CDD" id="cd07377">
    <property type="entry name" value="WHTH_GntR"/>
    <property type="match status" value="1"/>
</dbReference>
<dbReference type="SUPFAM" id="SSF46785">
    <property type="entry name" value="Winged helix' DNA-binding domain"/>
    <property type="match status" value="1"/>
</dbReference>
<comment type="caution">
    <text evidence="5">The sequence shown here is derived from an EMBL/GenBank/DDBJ whole genome shotgun (WGS) entry which is preliminary data.</text>
</comment>
<dbReference type="AlphaFoldDB" id="A0AAE3A9W9"/>
<dbReference type="Gene3D" id="1.10.10.10">
    <property type="entry name" value="Winged helix-like DNA-binding domain superfamily/Winged helix DNA-binding domain"/>
    <property type="match status" value="1"/>
</dbReference>
<dbReference type="PANTHER" id="PTHR43537">
    <property type="entry name" value="TRANSCRIPTIONAL REGULATOR, GNTR FAMILY"/>
    <property type="match status" value="1"/>
</dbReference>
<dbReference type="Pfam" id="PF00392">
    <property type="entry name" value="GntR"/>
    <property type="match status" value="1"/>
</dbReference>